<dbReference type="OrthoDB" id="3342934at2759"/>
<keyword evidence="2" id="KW-1185">Reference proteome</keyword>
<evidence type="ECO:0008006" key="3">
    <source>
        <dbReference type="Google" id="ProtNLM"/>
    </source>
</evidence>
<dbReference type="EMBL" id="HE797086">
    <property type="protein sequence ID" value="CCM02597.1"/>
    <property type="molecule type" value="Genomic_DNA"/>
</dbReference>
<proteinExistence type="predicted"/>
<reference evidence="1 2" key="1">
    <citation type="journal article" date="2012" name="Appl. Environ. Microbiol.">
        <title>Short-read sequencing for genomic analysis of the brown rot fungus Fibroporia radiculosa.</title>
        <authorList>
            <person name="Tang J.D."/>
            <person name="Perkins A.D."/>
            <person name="Sonstegard T.S."/>
            <person name="Schroeder S.G."/>
            <person name="Burgess S.C."/>
            <person name="Diehl S.V."/>
        </authorList>
    </citation>
    <scope>NUCLEOTIDE SEQUENCE [LARGE SCALE GENOMIC DNA]</scope>
    <source>
        <strain evidence="1 2">TFFH 294</strain>
    </source>
</reference>
<sequence length="138" mass="14078">MAFMLTAVDADMHTVSFTNNCGYGTPNLVAESGTLLSDGAPLTMNGPLIGAVAFLQTGNCGNDGEDCTTVNITLENGENSFTVNPPYGSSISVKFYNGCDGLGVDCGVSGCSGPQPLGVSSFANCTAPNVDLEITFCD</sequence>
<protein>
    <recommendedName>
        <fullName evidence="3">Glycopeptide</fullName>
    </recommendedName>
</protein>
<dbReference type="AlphaFoldDB" id="J4HWP0"/>
<evidence type="ECO:0000313" key="2">
    <source>
        <dbReference type="Proteomes" id="UP000006352"/>
    </source>
</evidence>
<dbReference type="RefSeq" id="XP_012181880.1">
    <property type="nucleotide sequence ID" value="XM_012326490.1"/>
</dbReference>
<organism evidence="1 2">
    <name type="scientific">Fibroporia radiculosa</name>
    <dbReference type="NCBI Taxonomy" id="599839"/>
    <lineage>
        <taxon>Eukaryota</taxon>
        <taxon>Fungi</taxon>
        <taxon>Dikarya</taxon>
        <taxon>Basidiomycota</taxon>
        <taxon>Agaricomycotina</taxon>
        <taxon>Agaricomycetes</taxon>
        <taxon>Polyporales</taxon>
        <taxon>Fibroporiaceae</taxon>
        <taxon>Fibroporia</taxon>
    </lineage>
</organism>
<dbReference type="InParanoid" id="J4HWP0"/>
<dbReference type="HOGENOM" id="CLU_118873_0_0_1"/>
<dbReference type="GeneID" id="24097508"/>
<dbReference type="STRING" id="599839.J4HWP0"/>
<name>J4HWP0_9APHY</name>
<dbReference type="Proteomes" id="UP000006352">
    <property type="component" value="Unassembled WGS sequence"/>
</dbReference>
<accession>J4HWP0</accession>
<gene>
    <name evidence="1" type="ORF">FIBRA_04700</name>
</gene>
<evidence type="ECO:0000313" key="1">
    <source>
        <dbReference type="EMBL" id="CCM02597.1"/>
    </source>
</evidence>